<feature type="domain" description="Calcineurin-like phosphoesterase C-terminal" evidence="2">
    <location>
        <begin position="376"/>
        <end position="556"/>
    </location>
</feature>
<dbReference type="InterPro" id="IPR051918">
    <property type="entry name" value="STPP_CPPED1"/>
</dbReference>
<reference evidence="4 5" key="1">
    <citation type="submission" date="2013-08" db="EMBL/GenBank/DDBJ databases">
        <authorList>
            <person name="Durkin A.S."/>
            <person name="Haft D.R."/>
            <person name="McCorrison J."/>
            <person name="Torralba M."/>
            <person name="Gillis M."/>
            <person name="Haft D.H."/>
            <person name="Methe B."/>
            <person name="Sutton G."/>
            <person name="Nelson K.E."/>
        </authorList>
    </citation>
    <scope>NUCLEOTIDE SEQUENCE [LARGE SCALE GENOMIC DNA]</scope>
    <source>
        <strain evidence="4 5">F0067</strain>
    </source>
</reference>
<protein>
    <submittedName>
        <fullName evidence="4">Ser/Thr phosphatase family protein</fullName>
    </submittedName>
</protein>
<evidence type="ECO:0000259" key="2">
    <source>
        <dbReference type="Pfam" id="PF16370"/>
    </source>
</evidence>
<dbReference type="SUPFAM" id="SSF56300">
    <property type="entry name" value="Metallo-dependent phosphatases"/>
    <property type="match status" value="1"/>
</dbReference>
<dbReference type="EMBL" id="AWEY01000007">
    <property type="protein sequence ID" value="ERK40206.1"/>
    <property type="molecule type" value="Genomic_DNA"/>
</dbReference>
<evidence type="ECO:0000259" key="3">
    <source>
        <dbReference type="Pfam" id="PF16371"/>
    </source>
</evidence>
<gene>
    <name evidence="4" type="ORF">HMPREF9135_0486</name>
</gene>
<dbReference type="Pfam" id="PF16371">
    <property type="entry name" value="MetallophosN"/>
    <property type="match status" value="1"/>
</dbReference>
<dbReference type="Pfam" id="PF16370">
    <property type="entry name" value="MetallophosC"/>
    <property type="match status" value="1"/>
</dbReference>
<accession>U2P7S3</accession>
<dbReference type="PANTHER" id="PTHR43143:SF1">
    <property type="entry name" value="SERINE_THREONINE-PROTEIN PHOSPHATASE CPPED1"/>
    <property type="match status" value="1"/>
</dbReference>
<dbReference type="InterPro" id="IPR029052">
    <property type="entry name" value="Metallo-depent_PP-like"/>
</dbReference>
<keyword evidence="5" id="KW-1185">Reference proteome</keyword>
<dbReference type="PROSITE" id="PS51257">
    <property type="entry name" value="PROKAR_LIPOPROTEIN"/>
    <property type="match status" value="1"/>
</dbReference>
<name>U2P7S3_9BACT</name>
<evidence type="ECO:0000313" key="5">
    <source>
        <dbReference type="Proteomes" id="UP000016648"/>
    </source>
</evidence>
<evidence type="ECO:0000259" key="1">
    <source>
        <dbReference type="Pfam" id="PF00149"/>
    </source>
</evidence>
<dbReference type="InterPro" id="IPR032288">
    <property type="entry name" value="Metallophos_C"/>
</dbReference>
<proteinExistence type="predicted"/>
<sequence>MERHRSFGKSVHTDLLLFVLGIFAGGLIACARADTVNPHTAPDKPGQEAVIQDRKGMTLKGRVTCQGRGLARVAVSDGIEVTTTDDSGVYYLPSKKKYGYVFITIPAGYEVKNKNGNMPDFFKKVNSGKVGAVERLDFELVKADNRKHAVIAMADFHLANRTADLKQFAAVAADINQTIGQLRLQGYKVYGLSLGDESWDLFWYQNNFAIAEAMEQTKMIDAPFFHCMGNHDNDPYYADDWLAEKAFVDCFPAYYSFNAGSAHYVVLDNIEYLNYGASPGNIGNRNYNTTIVKEQMDWLKKDLALVKDKTQPLFIAFHAPLYRKPGLDGKGNLTARYKLADAEELIALLKDYKNVHVLSGHTHDNFNIAALPNIHEHNTSAICATWWWTGKLTSNRQHLCCDGTPGGYGVYMIDGDELEWYYKGKGFDKTYQFRTYDMNQVYISADDVKGHTKAFAGYARGYDKARHDNEVLVNVWNYDKGWSIEVTEGGRPLAVTRVVGYDPLHVLSYEAQRCANGGKPTAEFVTSKTAHLFKAKAASAVSTLSIKVTDGFGHVYREEMKRPKAFGLSMR</sequence>
<dbReference type="PATRIC" id="fig|1115809.3.peg.305"/>
<dbReference type="InterPro" id="IPR032285">
    <property type="entry name" value="Metallophos_N"/>
</dbReference>
<dbReference type="GO" id="GO:0016787">
    <property type="term" value="F:hydrolase activity"/>
    <property type="evidence" value="ECO:0007669"/>
    <property type="project" value="InterPro"/>
</dbReference>
<feature type="domain" description="Calcineurin-like phosphoesterase" evidence="1">
    <location>
        <begin position="151"/>
        <end position="364"/>
    </location>
</feature>
<dbReference type="Gene3D" id="3.60.21.10">
    <property type="match status" value="1"/>
</dbReference>
<dbReference type="PANTHER" id="PTHR43143">
    <property type="entry name" value="METALLOPHOSPHOESTERASE, CALCINEURIN SUPERFAMILY"/>
    <property type="match status" value="1"/>
</dbReference>
<organism evidence="4 5">
    <name type="scientific">Segatella baroniae F0067</name>
    <dbReference type="NCBI Taxonomy" id="1115809"/>
    <lineage>
        <taxon>Bacteria</taxon>
        <taxon>Pseudomonadati</taxon>
        <taxon>Bacteroidota</taxon>
        <taxon>Bacteroidia</taxon>
        <taxon>Bacteroidales</taxon>
        <taxon>Prevotellaceae</taxon>
        <taxon>Segatella</taxon>
    </lineage>
</organism>
<dbReference type="Pfam" id="PF00149">
    <property type="entry name" value="Metallophos"/>
    <property type="match status" value="1"/>
</dbReference>
<evidence type="ECO:0000313" key="4">
    <source>
        <dbReference type="EMBL" id="ERK40206.1"/>
    </source>
</evidence>
<feature type="domain" description="Calcineurin-like phosphoesterase N-terminal" evidence="3">
    <location>
        <begin position="61"/>
        <end position="140"/>
    </location>
</feature>
<dbReference type="AlphaFoldDB" id="U2P7S3"/>
<comment type="caution">
    <text evidence="4">The sequence shown here is derived from an EMBL/GenBank/DDBJ whole genome shotgun (WGS) entry which is preliminary data.</text>
</comment>
<dbReference type="RefSeq" id="WP_021588704.1">
    <property type="nucleotide sequence ID" value="NZ_AWEY01000007.1"/>
</dbReference>
<dbReference type="InterPro" id="IPR004843">
    <property type="entry name" value="Calcineurin-like_PHP"/>
</dbReference>
<dbReference type="Proteomes" id="UP000016648">
    <property type="component" value="Unassembled WGS sequence"/>
</dbReference>